<dbReference type="PROSITE" id="PS50076">
    <property type="entry name" value="DNAJ_2"/>
    <property type="match status" value="1"/>
</dbReference>
<dbReference type="InterPro" id="IPR036410">
    <property type="entry name" value="HSP_DnaJ_Cys-rich_dom_sf"/>
</dbReference>
<proteinExistence type="inferred from homology"/>
<evidence type="ECO:0000256" key="1">
    <source>
        <dbReference type="ARBA" id="ARBA00022723"/>
    </source>
</evidence>
<dbReference type="FunFam" id="2.60.260.20:FF:000005">
    <property type="entry name" value="Chaperone protein dnaJ 1, mitochondrial"/>
    <property type="match status" value="1"/>
</dbReference>
<feature type="domain" description="J" evidence="7">
    <location>
        <begin position="3"/>
        <end position="68"/>
    </location>
</feature>
<feature type="region of interest" description="Disordered" evidence="6">
    <location>
        <begin position="100"/>
        <end position="120"/>
    </location>
</feature>
<evidence type="ECO:0000259" key="8">
    <source>
        <dbReference type="PROSITE" id="PS51188"/>
    </source>
</evidence>
<dbReference type="PRINTS" id="PR00625">
    <property type="entry name" value="JDOMAIN"/>
</dbReference>
<keyword evidence="5" id="KW-0143">Chaperone</keyword>
<dbReference type="FunFam" id="2.10.230.10:FF:000002">
    <property type="entry name" value="Molecular chaperone DnaJ"/>
    <property type="match status" value="1"/>
</dbReference>
<dbReference type="CDD" id="cd06257">
    <property type="entry name" value="DnaJ"/>
    <property type="match status" value="1"/>
</dbReference>
<feature type="domain" description="CR-type" evidence="8">
    <location>
        <begin position="134"/>
        <end position="216"/>
    </location>
</feature>
<keyword evidence="2" id="KW-0677">Repeat</keyword>
<dbReference type="PROSITE" id="PS00636">
    <property type="entry name" value="DNAJ_1"/>
    <property type="match status" value="1"/>
</dbReference>
<dbReference type="InterPro" id="IPR001305">
    <property type="entry name" value="HSP_DnaJ_Cys-rich_dom"/>
</dbReference>
<dbReference type="EMBL" id="CAFBMG010000137">
    <property type="protein sequence ID" value="CAB4911625.1"/>
    <property type="molecule type" value="Genomic_DNA"/>
</dbReference>
<evidence type="ECO:0000256" key="4">
    <source>
        <dbReference type="ARBA" id="ARBA00022833"/>
    </source>
</evidence>
<feature type="compositionally biased region" description="Basic and acidic residues" evidence="6">
    <location>
        <begin position="23"/>
        <end position="34"/>
    </location>
</feature>
<sequence length="376" mass="39956">MADLYEILGVGRDATPEEIKKSYRSLARESHPDANPDDPDAETRFKELSAAYEVLSDPAKRDRYDRYGSSNGFDMSDPFGSGAGGLGDLFDSFFGGNNPFGGGGGGRSRGPAGPPPGEDLDVQTVLEFTDAVFGCQCDVTIRTAVSCEECSSTGAAPGSSAVQCSDCGGSGEVRVVRQTVLGQIVSASVCRRCGGQGQVIASPCQVCGGAGRLIEEKTYTVDVPAGVDEGSTLRLTGRGAVGMRGGPAGDLYVRLRVKPHERFVRHGDDLVEELDISMVQATLGANITLETLDGEEELVVPRGTQVGKVFKVKGRGVPRLHGNGRGDLLVRVGIEIPRKLELEEEDLLRRFAEVRGEEVAAADEGFFSRFKTAFKN</sequence>
<gene>
    <name evidence="9" type="ORF">UFOPK1358_00562</name>
    <name evidence="10" type="ORF">UFOPK2766_00742</name>
    <name evidence="11" type="ORF">UFOPK3519_01453</name>
</gene>
<dbReference type="CDD" id="cd10747">
    <property type="entry name" value="DnaJ_C"/>
    <property type="match status" value="1"/>
</dbReference>
<dbReference type="SUPFAM" id="SSF46565">
    <property type="entry name" value="Chaperone J-domain"/>
    <property type="match status" value="1"/>
</dbReference>
<evidence type="ECO:0000256" key="3">
    <source>
        <dbReference type="ARBA" id="ARBA00022771"/>
    </source>
</evidence>
<dbReference type="GO" id="GO:0005737">
    <property type="term" value="C:cytoplasm"/>
    <property type="evidence" value="ECO:0007669"/>
    <property type="project" value="TreeGrafter"/>
</dbReference>
<evidence type="ECO:0000256" key="2">
    <source>
        <dbReference type="ARBA" id="ARBA00022737"/>
    </source>
</evidence>
<dbReference type="Pfam" id="PF01556">
    <property type="entry name" value="DnaJ_C"/>
    <property type="match status" value="1"/>
</dbReference>
<keyword evidence="4" id="KW-0862">Zinc</keyword>
<feature type="region of interest" description="Disordered" evidence="6">
    <location>
        <begin position="23"/>
        <end position="42"/>
    </location>
</feature>
<dbReference type="HAMAP" id="MF_01152">
    <property type="entry name" value="DnaJ"/>
    <property type="match status" value="1"/>
</dbReference>
<dbReference type="Pfam" id="PF00684">
    <property type="entry name" value="DnaJ_CXXCXGXG"/>
    <property type="match status" value="1"/>
</dbReference>
<dbReference type="SUPFAM" id="SSF49493">
    <property type="entry name" value="HSP40/DnaJ peptide-binding domain"/>
    <property type="match status" value="2"/>
</dbReference>
<dbReference type="Pfam" id="PF00226">
    <property type="entry name" value="DnaJ"/>
    <property type="match status" value="1"/>
</dbReference>
<dbReference type="AlphaFoldDB" id="A0A6J6SPM7"/>
<dbReference type="Gene3D" id="2.60.260.20">
    <property type="entry name" value="Urease metallochaperone UreE, N-terminal domain"/>
    <property type="match status" value="2"/>
</dbReference>
<dbReference type="GO" id="GO:0042026">
    <property type="term" value="P:protein refolding"/>
    <property type="evidence" value="ECO:0007669"/>
    <property type="project" value="TreeGrafter"/>
</dbReference>
<accession>A0A6J6SPM7</accession>
<name>A0A6J6SPM7_9ZZZZ</name>
<dbReference type="PANTHER" id="PTHR43096">
    <property type="entry name" value="DNAJ HOMOLOG 1, MITOCHONDRIAL-RELATED"/>
    <property type="match status" value="1"/>
</dbReference>
<dbReference type="GO" id="GO:0009408">
    <property type="term" value="P:response to heat"/>
    <property type="evidence" value="ECO:0007669"/>
    <property type="project" value="InterPro"/>
</dbReference>
<dbReference type="NCBIfam" id="TIGR02349">
    <property type="entry name" value="DnaJ_bact"/>
    <property type="match status" value="1"/>
</dbReference>
<dbReference type="GO" id="GO:0008270">
    <property type="term" value="F:zinc ion binding"/>
    <property type="evidence" value="ECO:0007669"/>
    <property type="project" value="UniProtKB-KW"/>
</dbReference>
<dbReference type="InterPro" id="IPR018253">
    <property type="entry name" value="DnaJ_domain_CS"/>
</dbReference>
<evidence type="ECO:0000313" key="11">
    <source>
        <dbReference type="EMBL" id="CAB4911625.1"/>
    </source>
</evidence>
<keyword evidence="1" id="KW-0479">Metal-binding</keyword>
<reference evidence="10" key="1">
    <citation type="submission" date="2020-05" db="EMBL/GenBank/DDBJ databases">
        <authorList>
            <person name="Chiriac C."/>
            <person name="Salcher M."/>
            <person name="Ghai R."/>
            <person name="Kavagutti S V."/>
        </authorList>
    </citation>
    <scope>NUCLEOTIDE SEQUENCE</scope>
</reference>
<dbReference type="EMBL" id="CAEZYU010000024">
    <property type="protein sequence ID" value="CAB4736628.1"/>
    <property type="molecule type" value="Genomic_DNA"/>
</dbReference>
<dbReference type="GO" id="GO:0005524">
    <property type="term" value="F:ATP binding"/>
    <property type="evidence" value="ECO:0007669"/>
    <property type="project" value="InterPro"/>
</dbReference>
<dbReference type="SUPFAM" id="SSF57938">
    <property type="entry name" value="DnaJ/Hsp40 cysteine-rich domain"/>
    <property type="match status" value="1"/>
</dbReference>
<dbReference type="EMBL" id="CAEZSF010000036">
    <property type="protein sequence ID" value="CAB4533433.1"/>
    <property type="molecule type" value="Genomic_DNA"/>
</dbReference>
<dbReference type="Gene3D" id="1.10.287.110">
    <property type="entry name" value="DnaJ domain"/>
    <property type="match status" value="1"/>
</dbReference>
<dbReference type="CDD" id="cd10719">
    <property type="entry name" value="DnaJ_zf"/>
    <property type="match status" value="1"/>
</dbReference>
<organism evidence="10">
    <name type="scientific">freshwater metagenome</name>
    <dbReference type="NCBI Taxonomy" id="449393"/>
    <lineage>
        <taxon>unclassified sequences</taxon>
        <taxon>metagenomes</taxon>
        <taxon>ecological metagenomes</taxon>
    </lineage>
</organism>
<dbReference type="InterPro" id="IPR012724">
    <property type="entry name" value="DnaJ"/>
</dbReference>
<evidence type="ECO:0000313" key="10">
    <source>
        <dbReference type="EMBL" id="CAB4736628.1"/>
    </source>
</evidence>
<dbReference type="InterPro" id="IPR036869">
    <property type="entry name" value="J_dom_sf"/>
</dbReference>
<protein>
    <submittedName>
        <fullName evidence="10">Unannotated protein</fullName>
    </submittedName>
</protein>
<dbReference type="SMART" id="SM00271">
    <property type="entry name" value="DnaJ"/>
    <property type="match status" value="1"/>
</dbReference>
<dbReference type="InterPro" id="IPR001623">
    <property type="entry name" value="DnaJ_domain"/>
</dbReference>
<evidence type="ECO:0000313" key="9">
    <source>
        <dbReference type="EMBL" id="CAB4533433.1"/>
    </source>
</evidence>
<keyword evidence="3" id="KW-0863">Zinc-finger</keyword>
<dbReference type="PROSITE" id="PS51188">
    <property type="entry name" value="ZF_CR"/>
    <property type="match status" value="1"/>
</dbReference>
<dbReference type="NCBIfam" id="NF008035">
    <property type="entry name" value="PRK10767.1"/>
    <property type="match status" value="1"/>
</dbReference>
<dbReference type="InterPro" id="IPR008971">
    <property type="entry name" value="HSP40/DnaJ_pept-bd"/>
</dbReference>
<dbReference type="GO" id="GO:0051082">
    <property type="term" value="F:unfolded protein binding"/>
    <property type="evidence" value="ECO:0007669"/>
    <property type="project" value="InterPro"/>
</dbReference>
<dbReference type="GO" id="GO:0031072">
    <property type="term" value="F:heat shock protein binding"/>
    <property type="evidence" value="ECO:0007669"/>
    <property type="project" value="InterPro"/>
</dbReference>
<evidence type="ECO:0000259" key="7">
    <source>
        <dbReference type="PROSITE" id="PS50076"/>
    </source>
</evidence>
<dbReference type="Gene3D" id="2.10.230.10">
    <property type="entry name" value="Heat shock protein DnaJ, cysteine-rich domain"/>
    <property type="match status" value="1"/>
</dbReference>
<evidence type="ECO:0000256" key="6">
    <source>
        <dbReference type="SAM" id="MobiDB-lite"/>
    </source>
</evidence>
<dbReference type="PANTHER" id="PTHR43096:SF52">
    <property type="entry name" value="DNAJ HOMOLOG 1, MITOCHONDRIAL-RELATED"/>
    <property type="match status" value="1"/>
</dbReference>
<dbReference type="InterPro" id="IPR002939">
    <property type="entry name" value="DnaJ_C"/>
</dbReference>
<evidence type="ECO:0000256" key="5">
    <source>
        <dbReference type="ARBA" id="ARBA00023186"/>
    </source>
</evidence>